<dbReference type="InterPro" id="IPR015443">
    <property type="entry name" value="Aldose_1-epimerase"/>
</dbReference>
<sequence>MTSVKEKEFGSLNGTPVRAFEIESEDVKLVILNYGGIIQSLRTKDKNGDWDDIVTGFDTIEEYPEKSNFFGCLVGRYANRIGHGKFSLNGRSYELFKNNGGNPPRNALHGGKVGFDKKFWNAKIVENGLELKLISEDGDEGYPGKLDVTVTYSLVGGAFSIKYEATADADTVVNLTNHTYFNLDGHINWSTLDNHSMTIHADNFVDVDEFAIPKGGLTDVTGTKFDLRKGQLLTQDFLASVPGGNGIDHNLCIKTFNCSSFVKIAEAVSEKTGRKMLLEGTQPGVQFYTGNFLPGKEGKGGVNYAKQTAFCVETQHFPDSPNRPEFPNAVLKAGEKYEHLAKFTFSAE</sequence>
<evidence type="ECO:0000256" key="9">
    <source>
        <dbReference type="PIRNR" id="PIRNR005096"/>
    </source>
</evidence>
<evidence type="ECO:0000256" key="2">
    <source>
        <dbReference type="ARBA" id="ARBA00001712"/>
    </source>
</evidence>
<evidence type="ECO:0000256" key="7">
    <source>
        <dbReference type="ARBA" id="ARBA00023277"/>
    </source>
</evidence>
<keyword evidence="6 9" id="KW-0413">Isomerase</keyword>
<keyword evidence="11" id="KW-1185">Reference proteome</keyword>
<evidence type="ECO:0000256" key="1">
    <source>
        <dbReference type="ARBA" id="ARBA00001614"/>
    </source>
</evidence>
<protein>
    <recommendedName>
        <fullName evidence="9">Aldose 1-epimerase</fullName>
        <ecNumber evidence="9">5.1.3.3</ecNumber>
    </recommendedName>
</protein>
<dbReference type="InterPro" id="IPR047215">
    <property type="entry name" value="Galactose_mutarotase-like"/>
</dbReference>
<dbReference type="PIRSF" id="PIRSF005096">
    <property type="entry name" value="GALM"/>
    <property type="match status" value="1"/>
</dbReference>
<keyword evidence="7 9" id="KW-0119">Carbohydrate metabolism</keyword>
<dbReference type="Proteomes" id="UP001158576">
    <property type="component" value="Chromosome 1"/>
</dbReference>
<evidence type="ECO:0000313" key="11">
    <source>
        <dbReference type="Proteomes" id="UP001158576"/>
    </source>
</evidence>
<accession>A0ABN7SRK5</accession>
<dbReference type="PANTHER" id="PTHR10091">
    <property type="entry name" value="ALDOSE-1-EPIMERASE"/>
    <property type="match status" value="1"/>
</dbReference>
<dbReference type="InterPro" id="IPR018052">
    <property type="entry name" value="Ald1_epimerase_CS"/>
</dbReference>
<dbReference type="InterPro" id="IPR011013">
    <property type="entry name" value="Gal_mutarotase_sf_dom"/>
</dbReference>
<evidence type="ECO:0000256" key="5">
    <source>
        <dbReference type="ARBA" id="ARBA00006206"/>
    </source>
</evidence>
<dbReference type="InterPro" id="IPR014718">
    <property type="entry name" value="GH-type_carb-bd"/>
</dbReference>
<dbReference type="Gene3D" id="2.70.98.10">
    <property type="match status" value="1"/>
</dbReference>
<gene>
    <name evidence="10" type="ORF">OKIOD_LOCUS9344</name>
</gene>
<evidence type="ECO:0000256" key="8">
    <source>
        <dbReference type="ARBA" id="ARBA00045743"/>
    </source>
</evidence>
<evidence type="ECO:0000256" key="6">
    <source>
        <dbReference type="ARBA" id="ARBA00023235"/>
    </source>
</evidence>
<comment type="pathway">
    <text evidence="4 9">Carbohydrate metabolism; hexose metabolism.</text>
</comment>
<reference evidence="10 11" key="1">
    <citation type="submission" date="2021-04" db="EMBL/GenBank/DDBJ databases">
        <authorList>
            <person name="Bliznina A."/>
        </authorList>
    </citation>
    <scope>NUCLEOTIDE SEQUENCE [LARGE SCALE GENOMIC DNA]</scope>
</reference>
<dbReference type="PANTHER" id="PTHR10091:SF0">
    <property type="entry name" value="GALACTOSE MUTAROTASE"/>
    <property type="match status" value="1"/>
</dbReference>
<evidence type="ECO:0000256" key="3">
    <source>
        <dbReference type="ARBA" id="ARBA00004947"/>
    </source>
</evidence>
<dbReference type="PROSITE" id="PS00545">
    <property type="entry name" value="ALDOSE_1_EPIMERASE"/>
    <property type="match status" value="1"/>
</dbReference>
<comment type="pathway">
    <text evidence="3">Carbohydrate metabolism; galactose metabolism.</text>
</comment>
<comment type="similarity">
    <text evidence="5 9">Belongs to the aldose epimerase family.</text>
</comment>
<evidence type="ECO:0000313" key="10">
    <source>
        <dbReference type="EMBL" id="CAG5103028.1"/>
    </source>
</evidence>
<proteinExistence type="inferred from homology"/>
<comment type="catalytic activity">
    <reaction evidence="1 9">
        <text>alpha-D-glucose = beta-D-glucose</text>
        <dbReference type="Rhea" id="RHEA:10264"/>
        <dbReference type="ChEBI" id="CHEBI:15903"/>
        <dbReference type="ChEBI" id="CHEBI:17925"/>
        <dbReference type="EC" id="5.1.3.3"/>
    </reaction>
</comment>
<dbReference type="EC" id="5.1.3.3" evidence="9"/>
<dbReference type="Pfam" id="PF01263">
    <property type="entry name" value="Aldose_epim"/>
    <property type="match status" value="1"/>
</dbReference>
<dbReference type="InterPro" id="IPR008183">
    <property type="entry name" value="Aldose_1/G6P_1-epimerase"/>
</dbReference>
<comment type="catalytic activity">
    <reaction evidence="2">
        <text>alpha-D-galactose = beta-D-galactose</text>
        <dbReference type="Rhea" id="RHEA:28675"/>
        <dbReference type="ChEBI" id="CHEBI:27667"/>
        <dbReference type="ChEBI" id="CHEBI:28061"/>
        <dbReference type="EC" id="5.1.3.3"/>
    </reaction>
    <physiologicalReaction direction="right-to-left" evidence="2">
        <dbReference type="Rhea" id="RHEA:28677"/>
    </physiologicalReaction>
</comment>
<name>A0ABN7SRK5_OIKDI</name>
<comment type="function">
    <text evidence="8">Mutarotase that catalyzes the interconversion of beta-D-galactose and alpha-D-galactose during galactose metabolism. Beta-D-galactose is metabolized in the liver into glucose 1-phosphate, the primary metabolic fuel, by the action of four enzymes that constitute the Leloir pathway: GALM, GALK1 (galactokinase), GALT (galactose-1-phosphate uridylyltransferase) and GALE (UDP-galactose-4'-epimerase). Involved in the maintenance of the equilibrium between the beta- and alpha-anomers of galactose, therefore ensuring a sufficient supply of the alpha-anomer for GALK1. Also active on D-glucose although shows a preference for galactose over glucose.</text>
</comment>
<organism evidence="10 11">
    <name type="scientific">Oikopleura dioica</name>
    <name type="common">Tunicate</name>
    <dbReference type="NCBI Taxonomy" id="34765"/>
    <lineage>
        <taxon>Eukaryota</taxon>
        <taxon>Metazoa</taxon>
        <taxon>Chordata</taxon>
        <taxon>Tunicata</taxon>
        <taxon>Appendicularia</taxon>
        <taxon>Copelata</taxon>
        <taxon>Oikopleuridae</taxon>
        <taxon>Oikopleura</taxon>
    </lineage>
</organism>
<dbReference type="SUPFAM" id="SSF74650">
    <property type="entry name" value="Galactose mutarotase-like"/>
    <property type="match status" value="1"/>
</dbReference>
<dbReference type="EMBL" id="OU015566">
    <property type="protein sequence ID" value="CAG5103028.1"/>
    <property type="molecule type" value="Genomic_DNA"/>
</dbReference>
<dbReference type="CDD" id="cd09019">
    <property type="entry name" value="galactose_mutarotase_like"/>
    <property type="match status" value="1"/>
</dbReference>
<evidence type="ECO:0000256" key="4">
    <source>
        <dbReference type="ARBA" id="ARBA00005028"/>
    </source>
</evidence>
<dbReference type="NCBIfam" id="NF008277">
    <property type="entry name" value="PRK11055.1"/>
    <property type="match status" value="1"/>
</dbReference>